<protein>
    <recommendedName>
        <fullName evidence="7 20">Methionine synthase</fullName>
        <ecNumber evidence="6 20">2.1.1.13</ecNumber>
    </recommendedName>
    <alternativeName>
        <fullName evidence="19 21">5-methyltetrahydrofolate--homocysteine methyltransferase</fullName>
    </alternativeName>
</protein>
<comment type="catalytic activity">
    <reaction evidence="1 21">
        <text>(6S)-5-methyl-5,6,7,8-tetrahydrofolate + L-homocysteine = (6S)-5,6,7,8-tetrahydrofolate + L-methionine</text>
        <dbReference type="Rhea" id="RHEA:11172"/>
        <dbReference type="ChEBI" id="CHEBI:18608"/>
        <dbReference type="ChEBI" id="CHEBI:57453"/>
        <dbReference type="ChEBI" id="CHEBI:57844"/>
        <dbReference type="ChEBI" id="CHEBI:58199"/>
        <dbReference type="EC" id="2.1.1.13"/>
    </reaction>
</comment>
<feature type="binding site" evidence="22 24">
    <location>
        <position position="316"/>
    </location>
    <ligand>
        <name>Zn(2+)</name>
        <dbReference type="ChEBI" id="CHEBI:29105"/>
    </ligand>
</feature>
<feature type="binding site" evidence="23">
    <location>
        <position position="820"/>
    </location>
    <ligand>
        <name>methylcob(III)alamin</name>
        <dbReference type="ChEBI" id="CHEBI:28115"/>
    </ligand>
</feature>
<gene>
    <name evidence="30" type="ORF">SAMN05421756_105125</name>
</gene>
<dbReference type="FunFam" id="1.10.1240.10:FF:000001">
    <property type="entry name" value="Methionine synthase"/>
    <property type="match status" value="1"/>
</dbReference>
<dbReference type="SMART" id="SM01018">
    <property type="entry name" value="B12-binding_2"/>
    <property type="match status" value="1"/>
</dbReference>
<evidence type="ECO:0000256" key="21">
    <source>
        <dbReference type="PIRNR" id="PIRNR000381"/>
    </source>
</evidence>
<feature type="binding site" evidence="23">
    <location>
        <position position="981"/>
    </location>
    <ligand>
        <name>S-adenosyl-L-methionine</name>
        <dbReference type="ChEBI" id="CHEBI:59789"/>
    </ligand>
</feature>
<dbReference type="Pfam" id="PF00809">
    <property type="entry name" value="Pterin_bind"/>
    <property type="match status" value="1"/>
</dbReference>
<feature type="domain" description="Pterin-binding" evidence="26">
    <location>
        <begin position="365"/>
        <end position="630"/>
    </location>
</feature>
<dbReference type="InterPro" id="IPR036724">
    <property type="entry name" value="Cobalamin-bd_sf"/>
</dbReference>
<dbReference type="Gene3D" id="3.10.196.10">
    <property type="entry name" value="Vitamin B12-dependent methionine synthase, activation domain"/>
    <property type="match status" value="1"/>
</dbReference>
<dbReference type="SUPFAM" id="SSF56507">
    <property type="entry name" value="Methionine synthase activation domain-like"/>
    <property type="match status" value="1"/>
</dbReference>
<evidence type="ECO:0000256" key="3">
    <source>
        <dbReference type="ARBA" id="ARBA00001956"/>
    </source>
</evidence>
<evidence type="ECO:0000256" key="19">
    <source>
        <dbReference type="ARBA" id="ARBA00031040"/>
    </source>
</evidence>
<keyword evidence="12 21" id="KW-0949">S-adenosyl-L-methionine</keyword>
<evidence type="ECO:0000259" key="25">
    <source>
        <dbReference type="PROSITE" id="PS50970"/>
    </source>
</evidence>
<dbReference type="InterPro" id="IPR000489">
    <property type="entry name" value="Pterin-binding_dom"/>
</dbReference>
<keyword evidence="13 21" id="KW-0479">Metal-binding</keyword>
<dbReference type="RefSeq" id="WP_091181142.1">
    <property type="nucleotide sequence ID" value="NZ_FOFA01000005.1"/>
</dbReference>
<comment type="cofactor">
    <cofactor evidence="3 21 22">
        <name>methylcob(III)alamin</name>
        <dbReference type="ChEBI" id="CHEBI:28115"/>
    </cofactor>
</comment>
<dbReference type="PANTHER" id="PTHR45833:SF1">
    <property type="entry name" value="METHIONINE SYNTHASE"/>
    <property type="match status" value="1"/>
</dbReference>
<evidence type="ECO:0000313" key="30">
    <source>
        <dbReference type="EMBL" id="SEQ70737.1"/>
    </source>
</evidence>
<dbReference type="Pfam" id="PF02310">
    <property type="entry name" value="B12-binding"/>
    <property type="match status" value="1"/>
</dbReference>
<dbReference type="Gene3D" id="1.10.1240.10">
    <property type="entry name" value="Methionine synthase domain"/>
    <property type="match status" value="1"/>
</dbReference>
<dbReference type="Pfam" id="PF02574">
    <property type="entry name" value="S-methyl_trans"/>
    <property type="match status" value="1"/>
</dbReference>
<dbReference type="Pfam" id="PF02607">
    <property type="entry name" value="B12-binding_2"/>
    <property type="match status" value="1"/>
</dbReference>
<dbReference type="PROSITE" id="PS51332">
    <property type="entry name" value="B12_BINDING"/>
    <property type="match status" value="1"/>
</dbReference>
<keyword evidence="14" id="KW-0677">Repeat</keyword>
<dbReference type="SUPFAM" id="SSF47644">
    <property type="entry name" value="Methionine synthase domain"/>
    <property type="match status" value="1"/>
</dbReference>
<feature type="binding site" evidence="23">
    <location>
        <begin position="768"/>
        <end position="772"/>
    </location>
    <ligand>
        <name>methylcob(III)alamin</name>
        <dbReference type="ChEBI" id="CHEBI:28115"/>
    </ligand>
</feature>
<evidence type="ECO:0000256" key="8">
    <source>
        <dbReference type="ARBA" id="ARBA00022603"/>
    </source>
</evidence>
<dbReference type="Gene3D" id="3.20.20.20">
    <property type="entry name" value="Dihydropteroate synthase-like"/>
    <property type="match status" value="1"/>
</dbReference>
<dbReference type="NCBIfam" id="NF007024">
    <property type="entry name" value="PRK09490.1"/>
    <property type="match status" value="1"/>
</dbReference>
<dbReference type="Gene3D" id="3.20.20.330">
    <property type="entry name" value="Homocysteine-binding-like domain"/>
    <property type="match status" value="1"/>
</dbReference>
<dbReference type="InterPro" id="IPR036594">
    <property type="entry name" value="Meth_synthase_dom"/>
</dbReference>
<keyword evidence="17 21" id="KW-0170">Cobalt</keyword>
<feature type="binding site" evidence="23">
    <location>
        <position position="1173"/>
    </location>
    <ligand>
        <name>S-adenosyl-L-methionine</name>
        <dbReference type="ChEBI" id="CHEBI:59789"/>
    </ligand>
</feature>
<evidence type="ECO:0000256" key="20">
    <source>
        <dbReference type="NCBIfam" id="TIGR02082"/>
    </source>
</evidence>
<evidence type="ECO:0000256" key="5">
    <source>
        <dbReference type="ARBA" id="ARBA00010398"/>
    </source>
</evidence>
<dbReference type="GO" id="GO:0031419">
    <property type="term" value="F:cobalamin binding"/>
    <property type="evidence" value="ECO:0007669"/>
    <property type="project" value="UniProtKB-UniRule"/>
</dbReference>
<dbReference type="Gene3D" id="3.40.50.280">
    <property type="entry name" value="Cobalamin-binding domain"/>
    <property type="match status" value="1"/>
</dbReference>
<dbReference type="GO" id="GO:0032259">
    <property type="term" value="P:methylation"/>
    <property type="evidence" value="ECO:0007669"/>
    <property type="project" value="UniProtKB-KW"/>
</dbReference>
<feature type="binding site" evidence="22 24">
    <location>
        <position position="317"/>
    </location>
    <ligand>
        <name>Zn(2+)</name>
        <dbReference type="ChEBI" id="CHEBI:29105"/>
    </ligand>
</feature>
<accession>A0A1H9I842</accession>
<dbReference type="InterPro" id="IPR003726">
    <property type="entry name" value="HCY_dom"/>
</dbReference>
<reference evidence="31" key="1">
    <citation type="submission" date="2016-10" db="EMBL/GenBank/DDBJ databases">
        <authorList>
            <person name="Varghese N."/>
            <person name="Submissions S."/>
        </authorList>
    </citation>
    <scope>NUCLEOTIDE SEQUENCE [LARGE SCALE GENOMIC DNA]</scope>
    <source>
        <strain evidence="31">CGMCC 4.6856</strain>
    </source>
</reference>
<evidence type="ECO:0000256" key="2">
    <source>
        <dbReference type="ARBA" id="ARBA00001947"/>
    </source>
</evidence>
<dbReference type="SUPFAM" id="SSF51717">
    <property type="entry name" value="Dihydropteroate synthetase-like"/>
    <property type="match status" value="1"/>
</dbReference>
<dbReference type="AlphaFoldDB" id="A0A1H9I842"/>
<evidence type="ECO:0000256" key="11">
    <source>
        <dbReference type="ARBA" id="ARBA00022679"/>
    </source>
</evidence>
<dbReference type="STRING" id="1036181.SAMN05421756_105125"/>
<keyword evidence="15 21" id="KW-0862">Zinc</keyword>
<proteinExistence type="inferred from homology"/>
<dbReference type="InterPro" id="IPR011005">
    <property type="entry name" value="Dihydropteroate_synth-like_sf"/>
</dbReference>
<organism evidence="30 31">
    <name type="scientific">Microlunatus flavus</name>
    <dbReference type="NCBI Taxonomy" id="1036181"/>
    <lineage>
        <taxon>Bacteria</taxon>
        <taxon>Bacillati</taxon>
        <taxon>Actinomycetota</taxon>
        <taxon>Actinomycetes</taxon>
        <taxon>Propionibacteriales</taxon>
        <taxon>Propionibacteriaceae</taxon>
        <taxon>Microlunatus</taxon>
    </lineage>
</organism>
<dbReference type="PANTHER" id="PTHR45833">
    <property type="entry name" value="METHIONINE SYNTHASE"/>
    <property type="match status" value="1"/>
</dbReference>
<dbReference type="EC" id="2.1.1.13" evidence="6 20"/>
<sequence>MKVTVDHRPDATSELAALMRERVVVMDGAMGTLLQQQGLGEADFRGERFADWASDLQGNNDLLNLTQPDLIERLHTEYLDAGAELVETNTFNAQRISLADYGMSDLAYEVNVAAAQVARRACDAVEARTGRPRWVLGAIGPTNKTGSISPDVNDPGARNTTFDELVEAYLEQARGLVDGGADVLIIETIFDTLNARAAIFAVETLFEEHGRRWPVIISGTITDASGRTLSGQVTEAFWNSVRHARPLAVGLNCALGAGDLRPYVAELARIADTFVSTHPNAGLPNAFGEYDETPEDLARVLGEFARSGLVNIVGGCCGTTPEHIAALAAAVTPDAGAVTREPVEVAPALRLSGLEPLTVTEDSLFVNIGERTNITGSARFRNLIKAGDYATALDVARQQVEAGAQVIDINMDEGMIDGVAAMERFTRLVATEPDICRVPVMVDSSKWEVVEAGVKALQGKPIINSISLKEGVEPFLKHARLARKHGAAVVVMAFDEQGQADTLERRQDVCQRAYDLLVEEVGLPPTDIIFDPNVFALATGIEEHATYGVDFIEAVRWIKKSLPGALVSGGISNVSFSFRGNNPVREAIHAVFLFHAIEAGLDMGIVNAGALAVYDDIEPDLRERITDVVLNRRPDATERLLEVASAHNRASDDSVDEQEWRSLPLRERISHALVHGLDAFVVEDTEELRLELAASGGRPLDVIEGPLMDGMGVVGDLFGAGKMFLPQVVKSARVMKKAVAHLVPFIDAEKQPGDASTKGKVVMATVKGDVHDIGKNIVGVVLQCNNYEVVDLGVMVPGQKILQTAKAEGADIVGVSGLITPSLDEMVNLAAEMERQGFTIPLLLGGATTSRAHTAVKVAPRYSGPVVWVKDASRSVPTVASLLSDERRPALLESVAADYASLRERHGAKRTERPLRPYAEAKVHASPLEWDTEHRPVRPRMLLQQARDVHTSEEPTGSHAVASFTRTFADYDLDELREYIDWSPFFGAWEMRGRFPDLLHNPATSTVARRLYDDAQRMLDRLTREKWLRAAGTFGLFPASSLGRGSDDLEVYTDESRTQVRTVLHHLRQQGRHREGVPNRSLADFVAPKDSGLADYVGAFAVTAGHGSAEHVARLKADLDDYGAILLESLADRLAEAFAERLHQRVRREFWGYAADEHLANDDLIAERYRGIRPAPGYPACPDHTEKRTLWELLDVERTVGISLTESMAMWPGAAVSGWYFGHPQSQYFVVGRLGRDQVADYAARKGWTQAEAERWLAPNLDYEPED</sequence>
<comment type="domain">
    <text evidence="21">Modular enzyme with four functionally distinct domains. The isolated Hcy-binding domain catalyzes methyl transfer from free methylcobalamin to homocysteine. The Hcy-binding domain in association with the pterin-binding domain catalyzes the methylation of cob(I)alamin by methyltetrahydrofolate and the methylation of homocysteine. The B12-binding domain binds the cofactor. The AdoMet activation domain binds S-adenosyl-L-methionine. Under aerobic conditions cob(I)alamin can be converted to inactive cob(II)alamin. Reductive methylation by S-adenosyl-L-methionine and flavodoxin regenerates methylcobalamin.</text>
</comment>
<feature type="binding site" evidence="23">
    <location>
        <position position="704"/>
    </location>
    <ligand>
        <name>methylcob(III)alamin</name>
        <dbReference type="ChEBI" id="CHEBI:28115"/>
    </ligand>
</feature>
<evidence type="ECO:0000256" key="15">
    <source>
        <dbReference type="ARBA" id="ARBA00022833"/>
    </source>
</evidence>
<feature type="binding site" evidence="23">
    <location>
        <position position="872"/>
    </location>
    <ligand>
        <name>methylcob(III)alamin</name>
        <dbReference type="ChEBI" id="CHEBI:28115"/>
    </ligand>
</feature>
<evidence type="ECO:0000256" key="9">
    <source>
        <dbReference type="ARBA" id="ARBA00022605"/>
    </source>
</evidence>
<dbReference type="GO" id="GO:0008270">
    <property type="term" value="F:zinc ion binding"/>
    <property type="evidence" value="ECO:0007669"/>
    <property type="project" value="UniProtKB-UniRule"/>
</dbReference>
<evidence type="ECO:0000256" key="7">
    <source>
        <dbReference type="ARBA" id="ARBA00013998"/>
    </source>
</evidence>
<feature type="binding site" evidence="22 24">
    <location>
        <position position="253"/>
    </location>
    <ligand>
        <name>Zn(2+)</name>
        <dbReference type="ChEBI" id="CHEBI:29105"/>
    </ligand>
</feature>
<dbReference type="InterPro" id="IPR006158">
    <property type="entry name" value="Cobalamin-bd"/>
</dbReference>
<evidence type="ECO:0000259" key="26">
    <source>
        <dbReference type="PROSITE" id="PS50972"/>
    </source>
</evidence>
<evidence type="ECO:0000256" key="24">
    <source>
        <dbReference type="PROSITE-ProRule" id="PRU00333"/>
    </source>
</evidence>
<evidence type="ECO:0000256" key="12">
    <source>
        <dbReference type="ARBA" id="ARBA00022691"/>
    </source>
</evidence>
<dbReference type="NCBIfam" id="TIGR02082">
    <property type="entry name" value="metH"/>
    <property type="match status" value="1"/>
</dbReference>
<dbReference type="PROSITE" id="PS51337">
    <property type="entry name" value="B12_BINDING_NTER"/>
    <property type="match status" value="1"/>
</dbReference>
<dbReference type="PROSITE" id="PS50972">
    <property type="entry name" value="PTERIN_BINDING"/>
    <property type="match status" value="1"/>
</dbReference>
<keyword evidence="8 21" id="KW-0489">Methyltransferase</keyword>
<evidence type="ECO:0000256" key="1">
    <source>
        <dbReference type="ARBA" id="ARBA00001700"/>
    </source>
</evidence>
<evidence type="ECO:0000256" key="14">
    <source>
        <dbReference type="ARBA" id="ARBA00022737"/>
    </source>
</evidence>
<name>A0A1H9I842_9ACTN</name>
<feature type="domain" description="AdoMet activation" evidence="27">
    <location>
        <begin position="934"/>
        <end position="1266"/>
    </location>
</feature>
<evidence type="ECO:0000256" key="17">
    <source>
        <dbReference type="ARBA" id="ARBA00023285"/>
    </source>
</evidence>
<dbReference type="FunFam" id="3.20.20.20:FF:000002">
    <property type="entry name" value="Methionine synthase"/>
    <property type="match status" value="1"/>
</dbReference>
<dbReference type="UniPathway" id="UPA00051">
    <property type="reaction ID" value="UER00081"/>
</dbReference>
<dbReference type="GO" id="GO:0008705">
    <property type="term" value="F:methionine synthase activity"/>
    <property type="evidence" value="ECO:0007669"/>
    <property type="project" value="UniProtKB-UniRule"/>
</dbReference>
<feature type="binding site" description="axial binding residue" evidence="22">
    <location>
        <position position="771"/>
    </location>
    <ligand>
        <name>methylcob(III)alamin</name>
        <dbReference type="ChEBI" id="CHEBI:28115"/>
    </ligand>
    <ligandPart>
        <name>Co</name>
        <dbReference type="ChEBI" id="CHEBI:27638"/>
    </ligandPart>
</feature>
<evidence type="ECO:0000256" key="18">
    <source>
        <dbReference type="ARBA" id="ARBA00025552"/>
    </source>
</evidence>
<dbReference type="InterPro" id="IPR003759">
    <property type="entry name" value="Cbl-bd_cap"/>
</dbReference>
<evidence type="ECO:0000256" key="10">
    <source>
        <dbReference type="ARBA" id="ARBA00022628"/>
    </source>
</evidence>
<dbReference type="InterPro" id="IPR050554">
    <property type="entry name" value="Met_Synthase/Corrinoid"/>
</dbReference>
<dbReference type="GO" id="GO:0046653">
    <property type="term" value="P:tetrahydrofolate metabolic process"/>
    <property type="evidence" value="ECO:0007669"/>
    <property type="project" value="TreeGrafter"/>
</dbReference>
<dbReference type="GO" id="GO:0050667">
    <property type="term" value="P:homocysteine metabolic process"/>
    <property type="evidence" value="ECO:0007669"/>
    <property type="project" value="TreeGrafter"/>
</dbReference>
<feature type="binding site" evidence="23">
    <location>
        <position position="816"/>
    </location>
    <ligand>
        <name>methylcob(III)alamin</name>
        <dbReference type="ChEBI" id="CHEBI:28115"/>
    </ligand>
</feature>
<evidence type="ECO:0000259" key="28">
    <source>
        <dbReference type="PROSITE" id="PS51332"/>
    </source>
</evidence>
<keyword evidence="16 21" id="KW-0486">Methionine biosynthesis</keyword>
<dbReference type="InterPro" id="IPR037010">
    <property type="entry name" value="VitB12-dep_Met_synth_activ_sf"/>
</dbReference>
<dbReference type="Proteomes" id="UP000198504">
    <property type="component" value="Unassembled WGS sequence"/>
</dbReference>
<evidence type="ECO:0000259" key="29">
    <source>
        <dbReference type="PROSITE" id="PS51337"/>
    </source>
</evidence>
<feature type="domain" description="B12-binding N-terminal" evidence="29">
    <location>
        <begin position="656"/>
        <end position="754"/>
    </location>
</feature>
<dbReference type="Gene3D" id="1.10.288.10">
    <property type="entry name" value="Cobalamin-dependent Methionine Synthase, domain 2"/>
    <property type="match status" value="1"/>
</dbReference>
<keyword evidence="31" id="KW-1185">Reference proteome</keyword>
<dbReference type="InterPro" id="IPR036589">
    <property type="entry name" value="HCY_dom_sf"/>
</dbReference>
<feature type="binding site" evidence="23">
    <location>
        <begin position="1228"/>
        <end position="1229"/>
    </location>
    <ligand>
        <name>S-adenosyl-L-methionine</name>
        <dbReference type="ChEBI" id="CHEBI:59789"/>
    </ligand>
</feature>
<dbReference type="InterPro" id="IPR011822">
    <property type="entry name" value="MetH"/>
</dbReference>
<dbReference type="GO" id="GO:0005829">
    <property type="term" value="C:cytosol"/>
    <property type="evidence" value="ECO:0007669"/>
    <property type="project" value="TreeGrafter"/>
</dbReference>
<comment type="function">
    <text evidence="18 21">Catalyzes the transfer of a methyl group from methyl-cobalamin to homocysteine, yielding enzyme-bound cob(I)alamin and methionine. Subsequently, remethylates the cofactor using methyltetrahydrofolate.</text>
</comment>
<dbReference type="PROSITE" id="PS50974">
    <property type="entry name" value="ADOMET_ACTIVATION"/>
    <property type="match status" value="1"/>
</dbReference>
<evidence type="ECO:0000313" key="31">
    <source>
        <dbReference type="Proteomes" id="UP000198504"/>
    </source>
</evidence>
<dbReference type="Pfam" id="PF02965">
    <property type="entry name" value="Met_synt_B12"/>
    <property type="match status" value="1"/>
</dbReference>
<evidence type="ECO:0000256" key="4">
    <source>
        <dbReference type="ARBA" id="ARBA00005178"/>
    </source>
</evidence>
<dbReference type="PIRSF" id="PIRSF000381">
    <property type="entry name" value="MetH"/>
    <property type="match status" value="1"/>
</dbReference>
<comment type="similarity">
    <text evidence="5">Belongs to the vitamin-B12 dependent methionine synthase family.</text>
</comment>
<keyword evidence="11 21" id="KW-0808">Transferase</keyword>
<dbReference type="SUPFAM" id="SSF52242">
    <property type="entry name" value="Cobalamin (vitamin B12)-binding domain"/>
    <property type="match status" value="1"/>
</dbReference>
<keyword evidence="9 21" id="KW-0028">Amino-acid biosynthesis</keyword>
<dbReference type="CDD" id="cd02069">
    <property type="entry name" value="methionine_synthase_B12_BD"/>
    <property type="match status" value="1"/>
</dbReference>
<evidence type="ECO:0000256" key="16">
    <source>
        <dbReference type="ARBA" id="ARBA00023167"/>
    </source>
</evidence>
<evidence type="ECO:0000256" key="22">
    <source>
        <dbReference type="PIRSR" id="PIRSR000381-1"/>
    </source>
</evidence>
<dbReference type="FunFam" id="3.20.20.330:FF:000001">
    <property type="entry name" value="Methionine synthase"/>
    <property type="match status" value="1"/>
</dbReference>
<dbReference type="EMBL" id="FOFA01000005">
    <property type="protein sequence ID" value="SEQ70737.1"/>
    <property type="molecule type" value="Genomic_DNA"/>
</dbReference>
<dbReference type="OrthoDB" id="9803687at2"/>
<dbReference type="InterPro" id="IPR033706">
    <property type="entry name" value="Met_synthase_B12-bd"/>
</dbReference>
<evidence type="ECO:0000256" key="6">
    <source>
        <dbReference type="ARBA" id="ARBA00012032"/>
    </source>
</evidence>
<evidence type="ECO:0000256" key="13">
    <source>
        <dbReference type="ARBA" id="ARBA00022723"/>
    </source>
</evidence>
<feature type="domain" description="Hcy-binding" evidence="25">
    <location>
        <begin position="12"/>
        <end position="331"/>
    </location>
</feature>
<dbReference type="SUPFAM" id="SSF82282">
    <property type="entry name" value="Homocysteine S-methyltransferase"/>
    <property type="match status" value="1"/>
</dbReference>
<keyword evidence="10 21" id="KW-0846">Cobalamin</keyword>
<evidence type="ECO:0000259" key="27">
    <source>
        <dbReference type="PROSITE" id="PS50974"/>
    </source>
</evidence>
<dbReference type="InterPro" id="IPR004223">
    <property type="entry name" value="VitB12-dep_Met_synth_activ_dom"/>
</dbReference>
<dbReference type="CDD" id="cd00740">
    <property type="entry name" value="MeTr"/>
    <property type="match status" value="1"/>
</dbReference>
<dbReference type="FunFam" id="3.40.50.280:FF:000001">
    <property type="entry name" value="Methionine synthase"/>
    <property type="match status" value="1"/>
</dbReference>
<dbReference type="PROSITE" id="PS50970">
    <property type="entry name" value="HCY"/>
    <property type="match status" value="1"/>
</dbReference>
<evidence type="ECO:0000256" key="23">
    <source>
        <dbReference type="PIRSR" id="PIRSR000381-2"/>
    </source>
</evidence>
<feature type="domain" description="B12-binding" evidence="28">
    <location>
        <begin position="758"/>
        <end position="893"/>
    </location>
</feature>
<comment type="pathway">
    <text evidence="4 21">Amino-acid biosynthesis; L-methionine biosynthesis via de novo pathway; L-methionine from L-homocysteine (MetH route): step 1/1.</text>
</comment>
<comment type="cofactor">
    <cofactor evidence="2 21 24">
        <name>Zn(2+)</name>
        <dbReference type="ChEBI" id="CHEBI:29105"/>
    </cofactor>
</comment>